<evidence type="ECO:0000256" key="1">
    <source>
        <dbReference type="ARBA" id="ARBA00023015"/>
    </source>
</evidence>
<sequence length="292" mass="33991">MRSKLFFKGIYGDNSIDMVRDIIHITPMEITGKRHEWYIKPHVHSDLFQIFVVESGSLELILNDESQIVESVSFFSIPKNISHGLRMNADTKGWVISLYDKSLENMLKLDTDIINKIDEIHISKLDEDDKLINDALTTIRKCIDEYYSELPGKQHALQYLVGMMLLRLYRIFVTSAAVHLSDNKNKMYYRRFIQLIKEQKSFKVSVEDYAARLAISSGHLNRICKDVSGLSPKDVVINFFIDEAKIYLRNFEMSIAEISYELDIEDPAYFTRLFKKKTGLTPKEFRSQLGRK</sequence>
<dbReference type="EMBL" id="VJZL01000007">
    <property type="protein sequence ID" value="TRX11240.1"/>
    <property type="molecule type" value="Genomic_DNA"/>
</dbReference>
<dbReference type="Gene3D" id="2.60.120.10">
    <property type="entry name" value="Jelly Rolls"/>
    <property type="match status" value="1"/>
</dbReference>
<accession>A0A553BSL1</accession>
<dbReference type="SMART" id="SM00342">
    <property type="entry name" value="HTH_ARAC"/>
    <property type="match status" value="1"/>
</dbReference>
<dbReference type="PANTHER" id="PTHR43280:SF32">
    <property type="entry name" value="TRANSCRIPTIONAL REGULATORY PROTEIN"/>
    <property type="match status" value="1"/>
</dbReference>
<dbReference type="InterPro" id="IPR014710">
    <property type="entry name" value="RmlC-like_jellyroll"/>
</dbReference>
<name>A0A553BSL1_9FLAO</name>
<dbReference type="RefSeq" id="WP_143386316.1">
    <property type="nucleotide sequence ID" value="NZ_VJZL01000007.1"/>
</dbReference>
<evidence type="ECO:0000256" key="2">
    <source>
        <dbReference type="ARBA" id="ARBA00023125"/>
    </source>
</evidence>
<gene>
    <name evidence="6" type="ORF">FNW11_05770</name>
    <name evidence="5" type="ORF">FNW12_03670</name>
</gene>
<dbReference type="InterPro" id="IPR018060">
    <property type="entry name" value="HTH_AraC"/>
</dbReference>
<dbReference type="PRINTS" id="PR00032">
    <property type="entry name" value="HTHARAC"/>
</dbReference>
<evidence type="ECO:0000313" key="7">
    <source>
        <dbReference type="Proteomes" id="UP000318528"/>
    </source>
</evidence>
<dbReference type="Proteomes" id="UP000318528">
    <property type="component" value="Unassembled WGS sequence"/>
</dbReference>
<evidence type="ECO:0000313" key="6">
    <source>
        <dbReference type="EMBL" id="TRX11240.1"/>
    </source>
</evidence>
<keyword evidence="2" id="KW-0238">DNA-binding</keyword>
<dbReference type="GO" id="GO:0003700">
    <property type="term" value="F:DNA-binding transcription factor activity"/>
    <property type="evidence" value="ECO:0007669"/>
    <property type="project" value="InterPro"/>
</dbReference>
<dbReference type="InterPro" id="IPR009057">
    <property type="entry name" value="Homeodomain-like_sf"/>
</dbReference>
<evidence type="ECO:0000313" key="5">
    <source>
        <dbReference type="EMBL" id="TRX08895.1"/>
    </source>
</evidence>
<evidence type="ECO:0000313" key="8">
    <source>
        <dbReference type="Proteomes" id="UP000318669"/>
    </source>
</evidence>
<dbReference type="EMBL" id="VJZN01000004">
    <property type="protein sequence ID" value="TRX08895.1"/>
    <property type="molecule type" value="Genomic_DNA"/>
</dbReference>
<organism evidence="6 8">
    <name type="scientific">Flavobacterium gawalongense</name>
    <dbReference type="NCBI Taxonomy" id="2594432"/>
    <lineage>
        <taxon>Bacteria</taxon>
        <taxon>Pseudomonadati</taxon>
        <taxon>Bacteroidota</taxon>
        <taxon>Flavobacteriia</taxon>
        <taxon>Flavobacteriales</taxon>
        <taxon>Flavobacteriaceae</taxon>
        <taxon>Flavobacterium</taxon>
    </lineage>
</organism>
<dbReference type="SUPFAM" id="SSF51215">
    <property type="entry name" value="Regulatory protein AraC"/>
    <property type="match status" value="1"/>
</dbReference>
<dbReference type="OrthoDB" id="2585681at2"/>
<reference evidence="7 8" key="1">
    <citation type="submission" date="2019-07" db="EMBL/GenBank/DDBJ databases">
        <title>Novel species of Flavobacterium.</title>
        <authorList>
            <person name="Liu Q."/>
            <person name="Xin Y.-H."/>
        </authorList>
    </citation>
    <scope>NUCLEOTIDE SEQUENCE [LARGE SCALE GENOMIC DNA]</scope>
    <source>
        <strain evidence="5 7">GSP39</strain>
        <strain evidence="6 8">GSR22</strain>
    </source>
</reference>
<protein>
    <submittedName>
        <fullName evidence="6">Helix-turn-helix domain-containing protein</fullName>
    </submittedName>
</protein>
<dbReference type="InterPro" id="IPR037923">
    <property type="entry name" value="HTH-like"/>
</dbReference>
<comment type="caution">
    <text evidence="6">The sequence shown here is derived from an EMBL/GenBank/DDBJ whole genome shotgun (WGS) entry which is preliminary data.</text>
</comment>
<dbReference type="InterPro" id="IPR020449">
    <property type="entry name" value="Tscrpt_reg_AraC-type_HTH"/>
</dbReference>
<dbReference type="PROSITE" id="PS01124">
    <property type="entry name" value="HTH_ARAC_FAMILY_2"/>
    <property type="match status" value="1"/>
</dbReference>
<keyword evidence="7" id="KW-1185">Reference proteome</keyword>
<dbReference type="AlphaFoldDB" id="A0A553BSL1"/>
<keyword evidence="1" id="KW-0805">Transcription regulation</keyword>
<dbReference type="Pfam" id="PF12833">
    <property type="entry name" value="HTH_18"/>
    <property type="match status" value="1"/>
</dbReference>
<dbReference type="Gene3D" id="1.10.10.60">
    <property type="entry name" value="Homeodomain-like"/>
    <property type="match status" value="1"/>
</dbReference>
<evidence type="ECO:0000256" key="3">
    <source>
        <dbReference type="ARBA" id="ARBA00023163"/>
    </source>
</evidence>
<dbReference type="SUPFAM" id="SSF46689">
    <property type="entry name" value="Homeodomain-like"/>
    <property type="match status" value="1"/>
</dbReference>
<dbReference type="Proteomes" id="UP000318669">
    <property type="component" value="Unassembled WGS sequence"/>
</dbReference>
<dbReference type="PANTHER" id="PTHR43280">
    <property type="entry name" value="ARAC-FAMILY TRANSCRIPTIONAL REGULATOR"/>
    <property type="match status" value="1"/>
</dbReference>
<keyword evidence="3" id="KW-0804">Transcription</keyword>
<evidence type="ECO:0000259" key="4">
    <source>
        <dbReference type="PROSITE" id="PS01124"/>
    </source>
</evidence>
<dbReference type="InterPro" id="IPR013096">
    <property type="entry name" value="Cupin_2"/>
</dbReference>
<dbReference type="Pfam" id="PF07883">
    <property type="entry name" value="Cupin_2"/>
    <property type="match status" value="1"/>
</dbReference>
<proteinExistence type="predicted"/>
<dbReference type="GO" id="GO:0043565">
    <property type="term" value="F:sequence-specific DNA binding"/>
    <property type="evidence" value="ECO:0007669"/>
    <property type="project" value="InterPro"/>
</dbReference>
<feature type="domain" description="HTH araC/xylS-type" evidence="4">
    <location>
        <begin position="190"/>
        <end position="288"/>
    </location>
</feature>